<sequence>MRQEPAAGSQILRWVGDILEIHAFREERGAGRMVFRTNLGAAAVHQREVLAHVDEARLISGDDWHDIPMESCGRGEWRVRIPLLEVGVFAGKACFIPNHTPIPEWADGQDTVIKVAPAHTAGGNSVYAAFTRQFGPLMAAPFAPKAFADEEQALDAAGYTVIPPSGTFRSLARHLDHIFAGLGFRNLLLLPIHPTPTTYARMGRYGSPFAGLDFLSIDPALAEFDTAATPLDQFRELVAATHAHDGRLFMDLPANHTGWAATFQIHHPEWYKRNVDGSFHSPGAWGVTWADLVELDYSKPALRRKIADVFLYWCRLGVDGFRCDAGYMIPKAAWDVIVALVRREFPDTVFLLEGLGGPMETTEALIGDSGLDWAYSEVFQTYDRRAFEAMLPNTLRLSEQRGPLIHFAETHDNNRLAATSPAWARLRLALSAMLAQQGGFGITAGVEWYAQEKIDVHGCGGLNWGATDNACAFIRRLNAILRCHPLFGPGTTLAMAQRGGGNVLAVTRSRPGHEPLLILANLDWKQPQSVSFDASGFPYREAYDLIEGKPCLANPLRMPLKPGQVRCLSSRPGDLTAVEGAAHQRGAAPITGLAKRYRLVMALRTLKWTEQSVDLYKEDLDALANRFIEDPVAFTDHRAITLRLPADLRREVIVPTGALLFVTAASPFRVTLFDAEGAAVSGGRSISLADGGQGLVLPVRREFDAYRGPQRNTVRLTLAAELYAPTGAQRHRSTVWALGLGETTGRVKRRFSGLEVKDLATARALLTNGTGAMAQIRLKWGDIRSQYDCLLALNRHPSVPDDRQVFLTRCRAWILCNGFSAPLAGPCLVHVTVAPDGSAAEWRFSAPCGMGRRVPITLRVALEPGSNRVVLRFRRERNTGPFRDPAVTVGLVLRPDIEWRNFHCKTKAYAGPERDWPQAVANRPDGFDFAPEPGVKVALTMAGSEWNPEAQWTYNVAHPEEAARGQEGASDLWSPGWFHIELDRGQEATLVAGEPSPGVPAIPALRGALPGSALPLREAMALAMRNYIVRRDAHKTIIAGYPWFLDWGRDTLIALRGVAAAGDWDTVFDVLREFGRFERNGTIPNMIRGEDDANRETVDAPLWLAVCADDAIAEHGAKKVLGLDCGGRTLRDILVSIAEHYISGTENGIKADPETGLIWAPAHYTWMDTNYPAGTPRNGYAVEIQALWVRLLDLLGREVAPKWKRLAGRVRRAFRELFPLPEGGLSDCLYAEQGVGARQAQPDDAVRPNQLYAVTLGLLKDDKAIAESVLTATEQLLLPGAIRTLADRPVRRALPIVRDGKLLNDPHNPYWGRYEGDEDTRRKPAYHNGTGWTLPFPLYAEALFRLYGEPARPIAHAILASAEHLANQDCVTQLPECVMGDAPHEPCGTGAQAWGVSELLRVLTLVEPQEEE</sequence>
<evidence type="ECO:0000313" key="2">
    <source>
        <dbReference type="EMBL" id="HIV09687.1"/>
    </source>
</evidence>
<dbReference type="GO" id="GO:0005980">
    <property type="term" value="P:glycogen catabolic process"/>
    <property type="evidence" value="ECO:0007669"/>
    <property type="project" value="InterPro"/>
</dbReference>
<dbReference type="InterPro" id="IPR008928">
    <property type="entry name" value="6-hairpin_glycosidase_sf"/>
</dbReference>
<proteinExistence type="predicted"/>
<dbReference type="InterPro" id="IPR032790">
    <property type="entry name" value="GDE_C"/>
</dbReference>
<dbReference type="Gene3D" id="1.50.10.10">
    <property type="match status" value="1"/>
</dbReference>
<dbReference type="GO" id="GO:0004134">
    <property type="term" value="F:4-alpha-glucanotransferase activity"/>
    <property type="evidence" value="ECO:0007669"/>
    <property type="project" value="InterPro"/>
</dbReference>
<organism evidence="2 3">
    <name type="scientific">Candidatus Spyradenecus faecavium</name>
    <dbReference type="NCBI Taxonomy" id="2840947"/>
    <lineage>
        <taxon>Bacteria</taxon>
        <taxon>Pseudomonadati</taxon>
        <taxon>Lentisphaerota</taxon>
        <taxon>Lentisphaeria</taxon>
        <taxon>Lentisphaerales</taxon>
        <taxon>Lentisphaeraceae</taxon>
        <taxon>Lentisphaeraceae incertae sedis</taxon>
        <taxon>Candidatus Spyradenecus</taxon>
    </lineage>
</organism>
<dbReference type="InterPro" id="IPR010401">
    <property type="entry name" value="AGL/Gdb1"/>
</dbReference>
<evidence type="ECO:0000259" key="1">
    <source>
        <dbReference type="SMART" id="SM00642"/>
    </source>
</evidence>
<dbReference type="Pfam" id="PF06202">
    <property type="entry name" value="GDE_C"/>
    <property type="match status" value="1"/>
</dbReference>
<gene>
    <name evidence="2" type="ORF">IAC79_06210</name>
</gene>
<reference evidence="2" key="2">
    <citation type="journal article" date="2021" name="PeerJ">
        <title>Extensive microbial diversity within the chicken gut microbiome revealed by metagenomics and culture.</title>
        <authorList>
            <person name="Gilroy R."/>
            <person name="Ravi A."/>
            <person name="Getino M."/>
            <person name="Pursley I."/>
            <person name="Horton D.L."/>
            <person name="Alikhan N.F."/>
            <person name="Baker D."/>
            <person name="Gharbi K."/>
            <person name="Hall N."/>
            <person name="Watson M."/>
            <person name="Adriaenssens E.M."/>
            <person name="Foster-Nyarko E."/>
            <person name="Jarju S."/>
            <person name="Secka A."/>
            <person name="Antonio M."/>
            <person name="Oren A."/>
            <person name="Chaudhuri R.R."/>
            <person name="La Ragione R."/>
            <person name="Hildebrand F."/>
            <person name="Pallen M.J."/>
        </authorList>
    </citation>
    <scope>NUCLEOTIDE SEQUENCE</scope>
    <source>
        <strain evidence="2">35461</strain>
    </source>
</reference>
<dbReference type="InterPro" id="IPR006047">
    <property type="entry name" value="GH13_cat_dom"/>
</dbReference>
<evidence type="ECO:0000313" key="3">
    <source>
        <dbReference type="Proteomes" id="UP000886845"/>
    </source>
</evidence>
<dbReference type="GO" id="GO:0004135">
    <property type="term" value="F:amylo-alpha-1,6-glucosidase activity"/>
    <property type="evidence" value="ECO:0007669"/>
    <property type="project" value="InterPro"/>
</dbReference>
<reference evidence="2" key="1">
    <citation type="submission" date="2020-10" db="EMBL/GenBank/DDBJ databases">
        <authorList>
            <person name="Gilroy R."/>
        </authorList>
    </citation>
    <scope>NUCLEOTIDE SEQUENCE</scope>
    <source>
        <strain evidence="2">35461</strain>
    </source>
</reference>
<dbReference type="SMART" id="SM00642">
    <property type="entry name" value="Aamy"/>
    <property type="match status" value="1"/>
</dbReference>
<accession>A0A9D1T2Y8</accession>
<dbReference type="SUPFAM" id="SSF51445">
    <property type="entry name" value="(Trans)glycosidases"/>
    <property type="match status" value="1"/>
</dbReference>
<dbReference type="InterPro" id="IPR024742">
    <property type="entry name" value="Glycogen_debranch_N"/>
</dbReference>
<feature type="domain" description="Glycosyl hydrolase family 13 catalytic" evidence="1">
    <location>
        <begin position="141"/>
        <end position="480"/>
    </location>
</feature>
<dbReference type="Proteomes" id="UP000886845">
    <property type="component" value="Unassembled WGS sequence"/>
</dbReference>
<dbReference type="SUPFAM" id="SSF48208">
    <property type="entry name" value="Six-hairpin glycosidases"/>
    <property type="match status" value="1"/>
</dbReference>
<dbReference type="PANTHER" id="PTHR10569">
    <property type="entry name" value="GLYCOGEN DEBRANCHING ENZYME"/>
    <property type="match status" value="1"/>
</dbReference>
<dbReference type="Gene3D" id="3.20.20.80">
    <property type="entry name" value="Glycosidases"/>
    <property type="match status" value="1"/>
</dbReference>
<dbReference type="Pfam" id="PF00128">
    <property type="entry name" value="Alpha-amylase"/>
    <property type="match status" value="1"/>
</dbReference>
<protein>
    <submittedName>
        <fullName evidence="2">Glycogen debranching enzyme N-terminal domain-containing protein</fullName>
    </submittedName>
</protein>
<dbReference type="InterPro" id="IPR017853">
    <property type="entry name" value="GH"/>
</dbReference>
<dbReference type="PANTHER" id="PTHR10569:SF2">
    <property type="entry name" value="GLYCOGEN DEBRANCHING ENZYME"/>
    <property type="match status" value="1"/>
</dbReference>
<dbReference type="EMBL" id="DVOR01000202">
    <property type="protein sequence ID" value="HIV09687.1"/>
    <property type="molecule type" value="Genomic_DNA"/>
</dbReference>
<comment type="caution">
    <text evidence="2">The sequence shown here is derived from an EMBL/GenBank/DDBJ whole genome shotgun (WGS) entry which is preliminary data.</text>
</comment>
<name>A0A9D1T2Y8_9BACT</name>
<dbReference type="InterPro" id="IPR012341">
    <property type="entry name" value="6hp_glycosidase-like_sf"/>
</dbReference>
<dbReference type="Pfam" id="PF12439">
    <property type="entry name" value="GDE_N"/>
    <property type="match status" value="1"/>
</dbReference>